<proteinExistence type="predicted"/>
<feature type="region of interest" description="Disordered" evidence="1">
    <location>
        <begin position="1"/>
        <end position="27"/>
    </location>
</feature>
<protein>
    <submittedName>
        <fullName evidence="2">Uncharacterized protein</fullName>
    </submittedName>
</protein>
<gene>
    <name evidence="2" type="ORF">VE01_07909</name>
</gene>
<name>A0A1B8GFM1_9PEZI</name>
<dbReference type="AlphaFoldDB" id="A0A1B8GFM1"/>
<dbReference type="EMBL" id="KV460242">
    <property type="protein sequence ID" value="OBT94624.1"/>
    <property type="molecule type" value="Genomic_DNA"/>
</dbReference>
<organism evidence="2 3">
    <name type="scientific">Pseudogymnoascus verrucosus</name>
    <dbReference type="NCBI Taxonomy" id="342668"/>
    <lineage>
        <taxon>Eukaryota</taxon>
        <taxon>Fungi</taxon>
        <taxon>Dikarya</taxon>
        <taxon>Ascomycota</taxon>
        <taxon>Pezizomycotina</taxon>
        <taxon>Leotiomycetes</taxon>
        <taxon>Thelebolales</taxon>
        <taxon>Thelebolaceae</taxon>
        <taxon>Pseudogymnoascus</taxon>
    </lineage>
</organism>
<evidence type="ECO:0000313" key="2">
    <source>
        <dbReference type="EMBL" id="OBT94624.1"/>
    </source>
</evidence>
<feature type="compositionally biased region" description="Polar residues" evidence="1">
    <location>
        <begin position="1"/>
        <end position="12"/>
    </location>
</feature>
<dbReference type="Proteomes" id="UP000091956">
    <property type="component" value="Unassembled WGS sequence"/>
</dbReference>
<accession>A0A1B8GFM1</accession>
<evidence type="ECO:0000313" key="3">
    <source>
        <dbReference type="Proteomes" id="UP000091956"/>
    </source>
</evidence>
<reference evidence="2 3" key="1">
    <citation type="submission" date="2016-03" db="EMBL/GenBank/DDBJ databases">
        <title>Comparative genomics of Pseudogymnoascus destructans, the fungus causing white-nose syndrome of bats.</title>
        <authorList>
            <person name="Palmer J.M."/>
            <person name="Drees K.P."/>
            <person name="Foster J.T."/>
            <person name="Lindner D.L."/>
        </authorList>
    </citation>
    <scope>NUCLEOTIDE SEQUENCE [LARGE SCALE GENOMIC DNA]</scope>
    <source>
        <strain evidence="2 3">UAMH 10579</strain>
    </source>
</reference>
<dbReference type="GeneID" id="28841295"/>
<reference evidence="3" key="2">
    <citation type="journal article" date="2018" name="Nat. Commun.">
        <title>Extreme sensitivity to ultraviolet light in the fungal pathogen causing white-nose syndrome of bats.</title>
        <authorList>
            <person name="Palmer J.M."/>
            <person name="Drees K.P."/>
            <person name="Foster J.T."/>
            <person name="Lindner D.L."/>
        </authorList>
    </citation>
    <scope>NUCLEOTIDE SEQUENCE [LARGE SCALE GENOMIC DNA]</scope>
    <source>
        <strain evidence="3">UAMH 10579</strain>
    </source>
</reference>
<keyword evidence="3" id="KW-1185">Reference proteome</keyword>
<sequence>MNSQIPYNQQQGVWMPQPDQSGYPPLPRSLRVVDLSLPPRPQPTLSPNNIDPENCHRTLHEHRQATKQKYRRMVREQMKAEEAVWAYQDQQGLEPFPYYAFEMKQPLLPALDMAMDESGGDAAMAWQIFDRRNNWEKAAEEAANEEREAEVRRRADEMIRNDKEIMEDEEMRQLLEELPKFKCPDM</sequence>
<dbReference type="RefSeq" id="XP_018128357.1">
    <property type="nucleotide sequence ID" value="XM_018277339.1"/>
</dbReference>
<evidence type="ECO:0000256" key="1">
    <source>
        <dbReference type="SAM" id="MobiDB-lite"/>
    </source>
</evidence>